<evidence type="ECO:0000313" key="16">
    <source>
        <dbReference type="Proteomes" id="UP000257587"/>
    </source>
</evidence>
<dbReference type="GO" id="GO:0050650">
    <property type="term" value="P:chondroitin sulfate proteoglycan biosynthetic process"/>
    <property type="evidence" value="ECO:0007669"/>
    <property type="project" value="TreeGrafter"/>
</dbReference>
<evidence type="ECO:0000256" key="6">
    <source>
        <dbReference type="ARBA" id="ARBA00022723"/>
    </source>
</evidence>
<keyword evidence="11" id="KW-0472">Membrane</keyword>
<dbReference type="PANTHER" id="PTHR46025">
    <property type="entry name" value="XYLOSYLTRANSFERASE OXT"/>
    <property type="match status" value="1"/>
</dbReference>
<keyword evidence="6" id="KW-0479">Metal-binding</keyword>
<dbReference type="Proteomes" id="UP000257587">
    <property type="component" value="Unassembled WGS sequence"/>
</dbReference>
<dbReference type="RefSeq" id="WP_064181811.1">
    <property type="nucleotide sequence ID" value="NZ_FLDM01000011.1"/>
</dbReference>
<evidence type="ECO:0000256" key="8">
    <source>
        <dbReference type="ARBA" id="ARBA00022968"/>
    </source>
</evidence>
<evidence type="ECO:0000256" key="9">
    <source>
        <dbReference type="ARBA" id="ARBA00022989"/>
    </source>
</evidence>
<protein>
    <recommendedName>
        <fullName evidence="14">Peptide O-xylosyltransferase</fullName>
    </recommendedName>
</protein>
<name>A0A8B4U985_KLEPN</name>
<evidence type="ECO:0000256" key="12">
    <source>
        <dbReference type="ARBA" id="ARBA00023157"/>
    </source>
</evidence>
<keyword evidence="3" id="KW-0328">Glycosyltransferase</keyword>
<dbReference type="Pfam" id="PF02485">
    <property type="entry name" value="Branch"/>
    <property type="match status" value="1"/>
</dbReference>
<keyword evidence="7" id="KW-0256">Endoplasmic reticulum</keyword>
<keyword evidence="4" id="KW-0808">Transferase</keyword>
<organism evidence="15 16">
    <name type="scientific">Klebsiella pneumoniae</name>
    <dbReference type="NCBI Taxonomy" id="573"/>
    <lineage>
        <taxon>Bacteria</taxon>
        <taxon>Pseudomonadati</taxon>
        <taxon>Pseudomonadota</taxon>
        <taxon>Gammaproteobacteria</taxon>
        <taxon>Enterobacterales</taxon>
        <taxon>Enterobacteriaceae</taxon>
        <taxon>Klebsiella/Raoultella group</taxon>
        <taxon>Klebsiella</taxon>
        <taxon>Klebsiella pneumoniae complex</taxon>
    </lineage>
</organism>
<comment type="caution">
    <text evidence="15">The sequence shown here is derived from an EMBL/GenBank/DDBJ whole genome shotgun (WGS) entry which is preliminary data.</text>
</comment>
<accession>A0A8B4U985</accession>
<evidence type="ECO:0000313" key="15">
    <source>
        <dbReference type="EMBL" id="SXG14481.1"/>
    </source>
</evidence>
<evidence type="ECO:0000256" key="3">
    <source>
        <dbReference type="ARBA" id="ARBA00022676"/>
    </source>
</evidence>
<evidence type="ECO:0000256" key="5">
    <source>
        <dbReference type="ARBA" id="ARBA00022692"/>
    </source>
</evidence>
<comment type="subcellular location">
    <subcellularLocation>
        <location evidence="2">Endoplasmic reticulum membrane</location>
        <topology evidence="2">Single-pass type II membrane protein</topology>
    </subcellularLocation>
    <subcellularLocation>
        <location evidence="1">Golgi apparatus membrane</location>
        <topology evidence="1">Single-pass type II membrane protein</topology>
    </subcellularLocation>
</comment>
<evidence type="ECO:0000256" key="1">
    <source>
        <dbReference type="ARBA" id="ARBA00004323"/>
    </source>
</evidence>
<dbReference type="GO" id="GO:0015012">
    <property type="term" value="P:heparan sulfate proteoglycan biosynthetic process"/>
    <property type="evidence" value="ECO:0007669"/>
    <property type="project" value="TreeGrafter"/>
</dbReference>
<evidence type="ECO:0000256" key="13">
    <source>
        <dbReference type="ARBA" id="ARBA00023180"/>
    </source>
</evidence>
<evidence type="ECO:0000256" key="10">
    <source>
        <dbReference type="ARBA" id="ARBA00023034"/>
    </source>
</evidence>
<dbReference type="GO" id="GO:0030158">
    <property type="term" value="F:protein xylosyltransferase activity"/>
    <property type="evidence" value="ECO:0007669"/>
    <property type="project" value="InterPro"/>
</dbReference>
<dbReference type="GO" id="GO:0016020">
    <property type="term" value="C:membrane"/>
    <property type="evidence" value="ECO:0007669"/>
    <property type="project" value="InterPro"/>
</dbReference>
<dbReference type="GO" id="GO:0046872">
    <property type="term" value="F:metal ion binding"/>
    <property type="evidence" value="ECO:0007669"/>
    <property type="project" value="UniProtKB-KW"/>
</dbReference>
<proteinExistence type="predicted"/>
<evidence type="ECO:0000256" key="4">
    <source>
        <dbReference type="ARBA" id="ARBA00022679"/>
    </source>
</evidence>
<dbReference type="InterPro" id="IPR003406">
    <property type="entry name" value="Glyco_trans_14"/>
</dbReference>
<evidence type="ECO:0000256" key="14">
    <source>
        <dbReference type="ARBA" id="ARBA00042865"/>
    </source>
</evidence>
<sequence length="297" mass="34685">MKKVFGIICHRITNPLVCTINYLSSFSDNYIILHVDSKCDLGSFEFLSSENVHILQERVEVKWGGFSQIDATIKILKKASVLDFDYFFLISGDDIPCKSNHYMDNFLNEINLKNIVHYDSRDGVDNIAINRVKFKYPDYFFRKDKTTLEKIKCKAFRFFGFLCISNDYIKAANKGVKFFKGSNWISLNSKTLKSLVFFIEENTWYVDAFYSSYCCDEVFFHTALKFMGVVDFYIDKNKGSHDLRYIDWNTGPDYPRTLDASDLFKISNTMDLFARKFSPNETDDVLMHFIHKDSQGH</sequence>
<dbReference type="InterPro" id="IPR043538">
    <property type="entry name" value="XYLT"/>
</dbReference>
<evidence type="ECO:0000256" key="11">
    <source>
        <dbReference type="ARBA" id="ARBA00023136"/>
    </source>
</evidence>
<dbReference type="AlphaFoldDB" id="A0A8B4U985"/>
<gene>
    <name evidence="15" type="ORF">SAMEA3499874_02185</name>
</gene>
<dbReference type="PANTHER" id="PTHR46025:SF3">
    <property type="entry name" value="XYLOSYLTRANSFERASE OXT"/>
    <property type="match status" value="1"/>
</dbReference>
<keyword evidence="8" id="KW-0735">Signal-anchor</keyword>
<keyword evidence="13" id="KW-0325">Glycoprotein</keyword>
<keyword evidence="10" id="KW-0333">Golgi apparatus</keyword>
<dbReference type="EMBL" id="UKAW01000004">
    <property type="protein sequence ID" value="SXG14481.1"/>
    <property type="molecule type" value="Genomic_DNA"/>
</dbReference>
<evidence type="ECO:0000256" key="7">
    <source>
        <dbReference type="ARBA" id="ARBA00022824"/>
    </source>
</evidence>
<keyword evidence="12" id="KW-1015">Disulfide bond</keyword>
<keyword evidence="5" id="KW-0812">Transmembrane</keyword>
<reference evidence="15 16" key="1">
    <citation type="submission" date="2018-08" db="EMBL/GenBank/DDBJ databases">
        <authorList>
            <consortium name="Pathogen Informatics"/>
        </authorList>
    </citation>
    <scope>NUCLEOTIDE SEQUENCE [LARGE SCALE GENOMIC DNA]</scope>
    <source>
        <strain evidence="15 16">EuSCAPE_AT002</strain>
    </source>
</reference>
<evidence type="ECO:0000256" key="2">
    <source>
        <dbReference type="ARBA" id="ARBA00004648"/>
    </source>
</evidence>
<keyword evidence="9" id="KW-1133">Transmembrane helix</keyword>